<dbReference type="RefSeq" id="WP_183604421.1">
    <property type="nucleotide sequence ID" value="NZ_JACHXK010000031.1"/>
</dbReference>
<dbReference type="GO" id="GO:0016747">
    <property type="term" value="F:acyltransferase activity, transferring groups other than amino-acyl groups"/>
    <property type="evidence" value="ECO:0007669"/>
    <property type="project" value="InterPro"/>
</dbReference>
<feature type="domain" description="N-acetyltransferase" evidence="1">
    <location>
        <begin position="6"/>
        <end position="161"/>
    </location>
</feature>
<proteinExistence type="predicted"/>
<dbReference type="EMBL" id="JACHXK010000031">
    <property type="protein sequence ID" value="MBB3114383.1"/>
    <property type="molecule type" value="Genomic_DNA"/>
</dbReference>
<evidence type="ECO:0000259" key="1">
    <source>
        <dbReference type="PROSITE" id="PS51186"/>
    </source>
</evidence>
<dbReference type="PROSITE" id="PS51186">
    <property type="entry name" value="GNAT"/>
    <property type="match status" value="1"/>
</dbReference>
<reference evidence="2 3" key="1">
    <citation type="submission" date="2020-08" db="EMBL/GenBank/DDBJ databases">
        <title>Genomic Encyclopedia of Type Strains, Phase III (KMG-III): the genomes of soil and plant-associated and newly described type strains.</title>
        <authorList>
            <person name="Whitman W."/>
        </authorList>
    </citation>
    <scope>NUCLEOTIDE SEQUENCE [LARGE SCALE GENOMIC DNA]</scope>
    <source>
        <strain evidence="2 3">CECT 5862</strain>
    </source>
</reference>
<name>A0A7W5B4U0_9BACL</name>
<dbReference type="SUPFAM" id="SSF55729">
    <property type="entry name" value="Acyl-CoA N-acyltransferases (Nat)"/>
    <property type="match status" value="1"/>
</dbReference>
<dbReference type="Pfam" id="PF00583">
    <property type="entry name" value="Acetyltransf_1"/>
    <property type="match status" value="1"/>
</dbReference>
<sequence>MKEYSLTLEPSSIDKLPVERDILNSDIYFNQVSKDKDELSDEEIRKELEEAATIGAERYLIKDGDSYIGVLDFLMNNPRDNCTWLGLLQIKKSEQSRGLGLAAFRLFCEMMRERGVTSFRLGAIVENEPARRFWEQRGCKPVKNATLPDGKAIVVYEKDLKED</sequence>
<dbReference type="AlphaFoldDB" id="A0A7W5B4U0"/>
<comment type="caution">
    <text evidence="2">The sequence shown here is derived from an EMBL/GenBank/DDBJ whole genome shotgun (WGS) entry which is preliminary data.</text>
</comment>
<dbReference type="InterPro" id="IPR000182">
    <property type="entry name" value="GNAT_dom"/>
</dbReference>
<evidence type="ECO:0000313" key="2">
    <source>
        <dbReference type="EMBL" id="MBB3114383.1"/>
    </source>
</evidence>
<dbReference type="CDD" id="cd04301">
    <property type="entry name" value="NAT_SF"/>
    <property type="match status" value="1"/>
</dbReference>
<keyword evidence="2" id="KW-0808">Transferase</keyword>
<accession>A0A7W5B4U0</accession>
<keyword evidence="3" id="KW-1185">Reference proteome</keyword>
<dbReference type="InterPro" id="IPR016181">
    <property type="entry name" value="Acyl_CoA_acyltransferase"/>
</dbReference>
<evidence type="ECO:0000313" key="3">
    <source>
        <dbReference type="Proteomes" id="UP000570361"/>
    </source>
</evidence>
<dbReference type="Proteomes" id="UP000570361">
    <property type="component" value="Unassembled WGS sequence"/>
</dbReference>
<protein>
    <submittedName>
        <fullName evidence="2">GNAT superfamily N-acetyltransferase</fullName>
    </submittedName>
</protein>
<dbReference type="Gene3D" id="3.40.630.30">
    <property type="match status" value="1"/>
</dbReference>
<organism evidence="2 3">
    <name type="scientific">Paenibacillus phyllosphaerae</name>
    <dbReference type="NCBI Taxonomy" id="274593"/>
    <lineage>
        <taxon>Bacteria</taxon>
        <taxon>Bacillati</taxon>
        <taxon>Bacillota</taxon>
        <taxon>Bacilli</taxon>
        <taxon>Bacillales</taxon>
        <taxon>Paenibacillaceae</taxon>
        <taxon>Paenibacillus</taxon>
    </lineage>
</organism>
<gene>
    <name evidence="2" type="ORF">FHS18_006504</name>
</gene>